<feature type="compositionally biased region" description="Basic residues" evidence="1">
    <location>
        <begin position="55"/>
        <end position="67"/>
    </location>
</feature>
<dbReference type="HOGENOM" id="CLU_2060930_0_0_1"/>
<dbReference type="GeneID" id="9520225"/>
<dbReference type="Proteomes" id="UP000008866">
    <property type="component" value="Unassembled WGS sequence"/>
</dbReference>
<organism evidence="2 3">
    <name type="scientific">Arthroderma benhamiae (strain ATCC MYA-4681 / CBS 112371)</name>
    <name type="common">Trichophyton mentagrophytes</name>
    <dbReference type="NCBI Taxonomy" id="663331"/>
    <lineage>
        <taxon>Eukaryota</taxon>
        <taxon>Fungi</taxon>
        <taxon>Dikarya</taxon>
        <taxon>Ascomycota</taxon>
        <taxon>Pezizomycotina</taxon>
        <taxon>Eurotiomycetes</taxon>
        <taxon>Eurotiomycetidae</taxon>
        <taxon>Onygenales</taxon>
        <taxon>Arthrodermataceae</taxon>
        <taxon>Trichophyton</taxon>
    </lineage>
</organism>
<comment type="caution">
    <text evidence="2">The sequence shown here is derived from an EMBL/GenBank/DDBJ whole genome shotgun (WGS) entry which is preliminary data.</text>
</comment>
<accession>D4AY41</accession>
<dbReference type="EMBL" id="ABSU01000018">
    <property type="protein sequence ID" value="EFE31857.1"/>
    <property type="molecule type" value="Genomic_DNA"/>
</dbReference>
<protein>
    <submittedName>
        <fullName evidence="2">Uncharacterized protein</fullName>
    </submittedName>
</protein>
<dbReference type="AlphaFoldDB" id="D4AY41"/>
<evidence type="ECO:0000313" key="2">
    <source>
        <dbReference type="EMBL" id="EFE31857.1"/>
    </source>
</evidence>
<evidence type="ECO:0000313" key="3">
    <source>
        <dbReference type="Proteomes" id="UP000008866"/>
    </source>
</evidence>
<dbReference type="KEGG" id="abe:ARB_01110"/>
<sequence>MHVSGSGVAGWLAGEAKRLFFFFPGSSRRIMSKMGEEQKGDPEKGSRKAKEQPKAKAKAKKGRKPKKETRGKMELELELELELEMEKTRRRQGDSAWPEGGERKRKTQEEDGSKRRRLK</sequence>
<dbReference type="RefSeq" id="XP_003012497.1">
    <property type="nucleotide sequence ID" value="XM_003012451.1"/>
</dbReference>
<feature type="compositionally biased region" description="Basic and acidic residues" evidence="1">
    <location>
        <begin position="84"/>
        <end position="93"/>
    </location>
</feature>
<proteinExistence type="predicted"/>
<feature type="region of interest" description="Disordered" evidence="1">
    <location>
        <begin position="32"/>
        <end position="119"/>
    </location>
</feature>
<reference evidence="3" key="1">
    <citation type="journal article" date="2011" name="Genome Biol.">
        <title>Comparative and functional genomics provide insights into the pathogenicity of dermatophytic fungi.</title>
        <authorList>
            <person name="Burmester A."/>
            <person name="Shelest E."/>
            <person name="Gloeckner G."/>
            <person name="Heddergott C."/>
            <person name="Schindler S."/>
            <person name="Staib P."/>
            <person name="Heidel A."/>
            <person name="Felder M."/>
            <person name="Petzold A."/>
            <person name="Szafranski K."/>
            <person name="Feuermann M."/>
            <person name="Pedruzzi I."/>
            <person name="Priebe S."/>
            <person name="Groth M."/>
            <person name="Winkler R."/>
            <person name="Li W."/>
            <person name="Kniemeyer O."/>
            <person name="Schroeckh V."/>
            <person name="Hertweck C."/>
            <person name="Hube B."/>
            <person name="White T.C."/>
            <person name="Platzer M."/>
            <person name="Guthke R."/>
            <person name="Heitman J."/>
            <person name="Woestemeyer J."/>
            <person name="Zipfel P.F."/>
            <person name="Monod M."/>
            <person name="Brakhage A.A."/>
        </authorList>
    </citation>
    <scope>NUCLEOTIDE SEQUENCE [LARGE SCALE GENOMIC DNA]</scope>
    <source>
        <strain evidence="3">ATCC MYA-4681 / CBS 112371</strain>
    </source>
</reference>
<feature type="compositionally biased region" description="Basic and acidic residues" evidence="1">
    <location>
        <begin position="34"/>
        <end position="54"/>
    </location>
</feature>
<gene>
    <name evidence="2" type="ORF">ARB_01110</name>
</gene>
<keyword evidence="3" id="KW-1185">Reference proteome</keyword>
<name>D4AY41_ARTBC</name>
<evidence type="ECO:0000256" key="1">
    <source>
        <dbReference type="SAM" id="MobiDB-lite"/>
    </source>
</evidence>